<dbReference type="Gene3D" id="3.40.50.10800">
    <property type="entry name" value="NadA-like"/>
    <property type="match status" value="3"/>
</dbReference>
<dbReference type="PANTHER" id="PTHR30573:SF0">
    <property type="entry name" value="QUINOLINATE SYNTHASE, CHLOROPLASTIC"/>
    <property type="match status" value="1"/>
</dbReference>
<comment type="subcellular location">
    <subcellularLocation>
        <location evidence="9">Cytoplasm</location>
    </subcellularLocation>
</comment>
<dbReference type="InterPro" id="IPR036094">
    <property type="entry name" value="NadA_sf"/>
</dbReference>
<feature type="binding site" evidence="9">
    <location>
        <begin position="236"/>
        <end position="238"/>
    </location>
    <ligand>
        <name>iminosuccinate</name>
        <dbReference type="ChEBI" id="CHEBI:77875"/>
    </ligand>
</feature>
<evidence type="ECO:0000256" key="10">
    <source>
        <dbReference type="SAM" id="MobiDB-lite"/>
    </source>
</evidence>
<evidence type="ECO:0000313" key="11">
    <source>
        <dbReference type="EMBL" id="QVI24464.1"/>
    </source>
</evidence>
<feature type="binding site" evidence="9">
    <location>
        <position position="264"/>
    </location>
    <ligand>
        <name>iminosuccinate</name>
        <dbReference type="ChEBI" id="CHEBI:77875"/>
    </ligand>
</feature>
<feature type="binding site" evidence="9">
    <location>
        <position position="317"/>
    </location>
    <ligand>
        <name>[4Fe-4S] cluster</name>
        <dbReference type="ChEBI" id="CHEBI:49883"/>
    </ligand>
</feature>
<dbReference type="EMBL" id="CP074371">
    <property type="protein sequence ID" value="QVI24464.1"/>
    <property type="molecule type" value="Genomic_DNA"/>
</dbReference>
<keyword evidence="6 9" id="KW-0479">Metal-binding</keyword>
<dbReference type="Proteomes" id="UP000683310">
    <property type="component" value="Chromosome"/>
</dbReference>
<dbReference type="InterPro" id="IPR003473">
    <property type="entry name" value="NadA"/>
</dbReference>
<feature type="binding site" evidence="9">
    <location>
        <position position="166"/>
    </location>
    <ligand>
        <name>iminosuccinate</name>
        <dbReference type="ChEBI" id="CHEBI:77875"/>
    </ligand>
</feature>
<keyword evidence="4 9" id="KW-0662">Pyridine nucleotide biosynthesis</keyword>
<evidence type="ECO:0000256" key="6">
    <source>
        <dbReference type="ARBA" id="ARBA00022723"/>
    </source>
</evidence>
<keyword evidence="7 9" id="KW-0408">Iron</keyword>
<evidence type="ECO:0000256" key="5">
    <source>
        <dbReference type="ARBA" id="ARBA00022679"/>
    </source>
</evidence>
<keyword evidence="8 9" id="KW-0411">Iron-sulfur</keyword>
<dbReference type="PANTHER" id="PTHR30573">
    <property type="entry name" value="QUINOLINATE SYNTHETASE A"/>
    <property type="match status" value="1"/>
</dbReference>
<feature type="binding site" evidence="9">
    <location>
        <position position="123"/>
    </location>
    <ligand>
        <name>[4Fe-4S] cluster</name>
        <dbReference type="ChEBI" id="CHEBI:49883"/>
    </ligand>
</feature>
<dbReference type="NCBIfam" id="NF006879">
    <property type="entry name" value="PRK09375.1-4"/>
    <property type="match status" value="1"/>
</dbReference>
<feature type="region of interest" description="Disordered" evidence="10">
    <location>
        <begin position="1"/>
        <end position="24"/>
    </location>
</feature>
<accession>A0ABX8CYB0</accession>
<dbReference type="SUPFAM" id="SSF142754">
    <property type="entry name" value="NadA-like"/>
    <property type="match status" value="1"/>
</dbReference>
<comment type="similarity">
    <text evidence="9">Belongs to the quinolinate synthase family. Type 2 subfamily.</text>
</comment>
<keyword evidence="5 9" id="KW-0808">Transferase</keyword>
<proteinExistence type="inferred from homology"/>
<feature type="binding site" evidence="9">
    <location>
        <position position="78"/>
    </location>
    <ligand>
        <name>iminosuccinate</name>
        <dbReference type="ChEBI" id="CHEBI:77875"/>
    </ligand>
</feature>
<comment type="catalytic activity">
    <reaction evidence="9">
        <text>iminosuccinate + dihydroxyacetone phosphate = quinolinate + phosphate + 2 H2O + H(+)</text>
        <dbReference type="Rhea" id="RHEA:25888"/>
        <dbReference type="ChEBI" id="CHEBI:15377"/>
        <dbReference type="ChEBI" id="CHEBI:15378"/>
        <dbReference type="ChEBI" id="CHEBI:29959"/>
        <dbReference type="ChEBI" id="CHEBI:43474"/>
        <dbReference type="ChEBI" id="CHEBI:57642"/>
        <dbReference type="ChEBI" id="CHEBI:77875"/>
        <dbReference type="EC" id="2.5.1.72"/>
    </reaction>
</comment>
<evidence type="ECO:0000256" key="4">
    <source>
        <dbReference type="ARBA" id="ARBA00022642"/>
    </source>
</evidence>
<dbReference type="NCBIfam" id="NF006878">
    <property type="entry name" value="PRK09375.1-2"/>
    <property type="match status" value="1"/>
</dbReference>
<comment type="function">
    <text evidence="9">Catalyzes the condensation of iminoaspartate with dihydroxyacetone phosphate to form quinolinate.</text>
</comment>
<dbReference type="HAMAP" id="MF_00568">
    <property type="entry name" value="NadA_type2"/>
    <property type="match status" value="1"/>
</dbReference>
<comment type="pathway">
    <text evidence="1 9">Cofactor biosynthesis; NAD(+) biosynthesis; quinolinate from iminoaspartate: step 1/1.</text>
</comment>
<dbReference type="NCBIfam" id="TIGR00550">
    <property type="entry name" value="nadA"/>
    <property type="match status" value="1"/>
</dbReference>
<evidence type="ECO:0000256" key="8">
    <source>
        <dbReference type="ARBA" id="ARBA00023014"/>
    </source>
</evidence>
<comment type="cofactor">
    <cofactor evidence="9">
        <name>[4Fe-4S] cluster</name>
        <dbReference type="ChEBI" id="CHEBI:49883"/>
    </cofactor>
    <text evidence="9">Binds 1 [4Fe-4S] cluster per subunit.</text>
</comment>
<sequence>MRIGEVAGRMREGASHGCSSGRVDRSDRRRTVGILRRGRHPDWAAEIKRLARERNATILAHNYQLPEIQDIADHVGDSLALSRIAAEAPEDTIVFCGVHFMAETAKILSPEKTVLIPDQRAGCSLADSISAEELRAWKAEYPDALVVSYVNTTAAVKALTDICCTSSNAVDVVASIDPDREVLFLPDQFLGAHVKRITGRENMHIWMGECHVHAGINGDELNEQARTHPDAELFVHPECGCATSALYLAGAGEFPADRVHILSTGGMIDAAKAAAARSAKSGTGNQVLVATEVGMLHQLRKAAPGIDFQAVNDRASCQYMKMITPAALLRCLVENRDEVHVDPETAALARNSVQRMIEIGNPGGGE</sequence>
<evidence type="ECO:0000313" key="12">
    <source>
        <dbReference type="Proteomes" id="UP000683310"/>
    </source>
</evidence>
<evidence type="ECO:0000256" key="7">
    <source>
        <dbReference type="ARBA" id="ARBA00023004"/>
    </source>
</evidence>
<evidence type="ECO:0000256" key="9">
    <source>
        <dbReference type="HAMAP-Rule" id="MF_00568"/>
    </source>
</evidence>
<protein>
    <recommendedName>
        <fullName evidence="2 9">Quinolinate synthase</fullName>
        <ecNumber evidence="2 9">2.5.1.72</ecNumber>
    </recommendedName>
</protein>
<keyword evidence="3 9" id="KW-0004">4Fe-4S</keyword>
<feature type="binding site" evidence="9">
    <location>
        <position position="210"/>
    </location>
    <ligand>
        <name>[4Fe-4S] cluster</name>
        <dbReference type="ChEBI" id="CHEBI:49883"/>
    </ligand>
</feature>
<name>A0ABX8CYB0_9NOCA</name>
<feature type="binding site" evidence="9">
    <location>
        <begin position="149"/>
        <end position="151"/>
    </location>
    <ligand>
        <name>iminosuccinate</name>
        <dbReference type="ChEBI" id="CHEBI:77875"/>
    </ligand>
</feature>
<keyword evidence="12" id="KW-1185">Reference proteome</keyword>
<feature type="binding site" evidence="9">
    <location>
        <position position="61"/>
    </location>
    <ligand>
        <name>iminosuccinate</name>
        <dbReference type="ChEBI" id="CHEBI:77875"/>
    </ligand>
</feature>
<keyword evidence="9" id="KW-0963">Cytoplasm</keyword>
<dbReference type="EC" id="2.5.1.72" evidence="2 9"/>
<reference evidence="11 12" key="1">
    <citation type="submission" date="2021-04" db="EMBL/GenBank/DDBJ databases">
        <title>Nocardia tengchongensis.</title>
        <authorList>
            <person name="Zhuang k."/>
            <person name="Ran Y."/>
            <person name="Li W."/>
        </authorList>
    </citation>
    <scope>NUCLEOTIDE SEQUENCE [LARGE SCALE GENOMIC DNA]</scope>
    <source>
        <strain evidence="11 12">CFH S0057</strain>
    </source>
</reference>
<dbReference type="GO" id="GO:0016740">
    <property type="term" value="F:transferase activity"/>
    <property type="evidence" value="ECO:0007669"/>
    <property type="project" value="UniProtKB-KW"/>
</dbReference>
<dbReference type="Pfam" id="PF02445">
    <property type="entry name" value="NadA"/>
    <property type="match status" value="1"/>
</dbReference>
<gene>
    <name evidence="9 11" type="primary">nadA</name>
    <name evidence="11" type="ORF">KHQ06_18090</name>
</gene>
<evidence type="ECO:0000256" key="2">
    <source>
        <dbReference type="ARBA" id="ARBA00012669"/>
    </source>
</evidence>
<dbReference type="InterPro" id="IPR023066">
    <property type="entry name" value="Quinolinate_synth_type2"/>
</dbReference>
<evidence type="ECO:0000256" key="1">
    <source>
        <dbReference type="ARBA" id="ARBA00005065"/>
    </source>
</evidence>
<organism evidence="11 12">
    <name type="scientific">Nocardia tengchongensis</name>
    <dbReference type="NCBI Taxonomy" id="2055889"/>
    <lineage>
        <taxon>Bacteria</taxon>
        <taxon>Bacillati</taxon>
        <taxon>Actinomycetota</taxon>
        <taxon>Actinomycetes</taxon>
        <taxon>Mycobacteriales</taxon>
        <taxon>Nocardiaceae</taxon>
        <taxon>Nocardia</taxon>
    </lineage>
</organism>
<evidence type="ECO:0000256" key="3">
    <source>
        <dbReference type="ARBA" id="ARBA00022485"/>
    </source>
</evidence>